<sequence length="200" mass="21319">MMLAIGALLGCAATLLTLAIRRSLTRTPHCGWCATASNWPTSQHDALLSRGYVQDRHRERLRDIRHGRPVEEPDPWGEAYLLDEVIVRSRRMSTETTAAAADFAQALAELADGYPTDPEGTVPVIVTVADPTTGEQHPVPIEPGQLDWVTALVRGELDTFRAAHSDGTGYCGHCRGTGLAGGTGGAALLAELPADDGSRP</sequence>
<evidence type="ECO:0000313" key="2">
    <source>
        <dbReference type="Proteomes" id="UP001595839"/>
    </source>
</evidence>
<dbReference type="RefSeq" id="WP_381184901.1">
    <property type="nucleotide sequence ID" value="NZ_JBHSFK010000046.1"/>
</dbReference>
<evidence type="ECO:0000313" key="1">
    <source>
        <dbReference type="EMBL" id="MFC4506675.1"/>
    </source>
</evidence>
<dbReference type="EMBL" id="JBHSFK010000046">
    <property type="protein sequence ID" value="MFC4506675.1"/>
    <property type="molecule type" value="Genomic_DNA"/>
</dbReference>
<reference evidence="2" key="1">
    <citation type="journal article" date="2019" name="Int. J. Syst. Evol. Microbiol.">
        <title>The Global Catalogue of Microorganisms (GCM) 10K type strain sequencing project: providing services to taxonomists for standard genome sequencing and annotation.</title>
        <authorList>
            <consortium name="The Broad Institute Genomics Platform"/>
            <consortium name="The Broad Institute Genome Sequencing Center for Infectious Disease"/>
            <person name="Wu L."/>
            <person name="Ma J."/>
        </authorList>
    </citation>
    <scope>NUCLEOTIDE SEQUENCE [LARGE SCALE GENOMIC DNA]</scope>
    <source>
        <strain evidence="2">CGMCC 4.7177</strain>
    </source>
</reference>
<gene>
    <name evidence="1" type="ORF">ACFPIH_45750</name>
</gene>
<protein>
    <recommendedName>
        <fullName evidence="3">Secreted protein</fullName>
    </recommendedName>
</protein>
<comment type="caution">
    <text evidence="1">The sequence shown here is derived from an EMBL/GenBank/DDBJ whole genome shotgun (WGS) entry which is preliminary data.</text>
</comment>
<accession>A0ABV9B6P4</accession>
<organism evidence="1 2">
    <name type="scientific">Streptomyces vulcanius</name>
    <dbReference type="NCBI Taxonomy" id="1441876"/>
    <lineage>
        <taxon>Bacteria</taxon>
        <taxon>Bacillati</taxon>
        <taxon>Actinomycetota</taxon>
        <taxon>Actinomycetes</taxon>
        <taxon>Kitasatosporales</taxon>
        <taxon>Streptomycetaceae</taxon>
        <taxon>Streptomyces</taxon>
    </lineage>
</organism>
<evidence type="ECO:0008006" key="3">
    <source>
        <dbReference type="Google" id="ProtNLM"/>
    </source>
</evidence>
<dbReference type="Proteomes" id="UP001595839">
    <property type="component" value="Unassembled WGS sequence"/>
</dbReference>
<proteinExistence type="predicted"/>
<name>A0ABV9B6P4_9ACTN</name>
<keyword evidence="2" id="KW-1185">Reference proteome</keyword>